<evidence type="ECO:0000313" key="3">
    <source>
        <dbReference type="Proteomes" id="UP000004295"/>
    </source>
</evidence>
<dbReference type="eggNOG" id="COG3093">
    <property type="taxonomic scope" value="Bacteria"/>
</dbReference>
<keyword evidence="3" id="KW-1185">Reference proteome</keyword>
<dbReference type="PROSITE" id="PS50943">
    <property type="entry name" value="HTH_CROC1"/>
    <property type="match status" value="1"/>
</dbReference>
<gene>
    <name evidence="2" type="ORF">POREN0001_1752</name>
</gene>
<comment type="caution">
    <text evidence="2">The sequence shown here is derived from an EMBL/GenBank/DDBJ whole genome shotgun (WGS) entry which is preliminary data.</text>
</comment>
<evidence type="ECO:0000259" key="1">
    <source>
        <dbReference type="PROSITE" id="PS50943"/>
    </source>
</evidence>
<dbReference type="SMART" id="SM00530">
    <property type="entry name" value="HTH_XRE"/>
    <property type="match status" value="1"/>
</dbReference>
<dbReference type="CDD" id="cd00093">
    <property type="entry name" value="HTH_XRE"/>
    <property type="match status" value="1"/>
</dbReference>
<proteinExistence type="predicted"/>
<dbReference type="GO" id="GO:0003677">
    <property type="term" value="F:DNA binding"/>
    <property type="evidence" value="ECO:0007669"/>
    <property type="project" value="UniProtKB-KW"/>
</dbReference>
<dbReference type="Gene3D" id="1.10.260.40">
    <property type="entry name" value="lambda repressor-like DNA-binding domains"/>
    <property type="match status" value="1"/>
</dbReference>
<accession>C3JBL8</accession>
<dbReference type="STRING" id="553175.POREN0001_1752"/>
<protein>
    <submittedName>
        <fullName evidence="2">DNA-binding helix-turn-helix protein</fullName>
    </submittedName>
</protein>
<name>C3JBL8_POREA</name>
<dbReference type="Pfam" id="PF01381">
    <property type="entry name" value="HTH_3"/>
    <property type="match status" value="1"/>
</dbReference>
<sequence length="180" mass="20471">MHRGNENAELLEIMDNIPATIDQITQRLRYMMESLGMTAKTFAEQAGIPPATFSQTLENRNKPSLSTLLKIANGFPEWNPTWIIFGQGEERMEISKNREGLFLENSFGEGVDTSVYQKNTNLKSWENSEEKVAPSREIPEELISKVVSETLLQQSSAEKRSITEIRVFYSDGSFETFVLK</sequence>
<dbReference type="SUPFAM" id="SSF47413">
    <property type="entry name" value="lambda repressor-like DNA-binding domains"/>
    <property type="match status" value="1"/>
</dbReference>
<reference evidence="2 3" key="1">
    <citation type="submission" date="2009-04" db="EMBL/GenBank/DDBJ databases">
        <authorList>
            <person name="Sebastian Y."/>
            <person name="Madupu R."/>
            <person name="Durkin A.S."/>
            <person name="Torralba M."/>
            <person name="Methe B."/>
            <person name="Sutton G.G."/>
            <person name="Strausberg R.L."/>
            <person name="Nelson K.E."/>
        </authorList>
    </citation>
    <scope>NUCLEOTIDE SEQUENCE [LARGE SCALE GENOMIC DNA]</scope>
    <source>
        <strain evidence="3">ATCC 35406 / BCRC 14492 / JCM 8526 / NCTC 13058 / HG 370</strain>
    </source>
</reference>
<keyword evidence="2" id="KW-0238">DNA-binding</keyword>
<dbReference type="EMBL" id="ACNN01000026">
    <property type="protein sequence ID" value="EEN82323.1"/>
    <property type="molecule type" value="Genomic_DNA"/>
</dbReference>
<dbReference type="Proteomes" id="UP000004295">
    <property type="component" value="Unassembled WGS sequence"/>
</dbReference>
<dbReference type="AlphaFoldDB" id="C3JBL8"/>
<dbReference type="InterPro" id="IPR001387">
    <property type="entry name" value="Cro/C1-type_HTH"/>
</dbReference>
<organism evidence="2 3">
    <name type="scientific">Porphyromonas endodontalis (strain ATCC 35406 / DSM 24491 / JCM 8526 / CCUG 16442 / BCRC 14492 / NCTC 13058 / HG 370)</name>
    <name type="common">Bacteroides endodontalis</name>
    <dbReference type="NCBI Taxonomy" id="553175"/>
    <lineage>
        <taxon>Bacteria</taxon>
        <taxon>Pseudomonadati</taxon>
        <taxon>Bacteroidota</taxon>
        <taxon>Bacteroidia</taxon>
        <taxon>Bacteroidales</taxon>
        <taxon>Porphyromonadaceae</taxon>
        <taxon>Porphyromonas</taxon>
    </lineage>
</organism>
<evidence type="ECO:0000313" key="2">
    <source>
        <dbReference type="EMBL" id="EEN82323.1"/>
    </source>
</evidence>
<dbReference type="InterPro" id="IPR010982">
    <property type="entry name" value="Lambda_DNA-bd_dom_sf"/>
</dbReference>
<feature type="domain" description="HTH cro/C1-type" evidence="1">
    <location>
        <begin position="28"/>
        <end position="83"/>
    </location>
</feature>